<keyword evidence="4" id="KW-1185">Reference proteome</keyword>
<keyword evidence="1" id="KW-1133">Transmembrane helix</keyword>
<dbReference type="Proteomes" id="UP000198815">
    <property type="component" value="Unassembled WGS sequence"/>
</dbReference>
<dbReference type="InterPro" id="IPR031308">
    <property type="entry name" value="UCP028777"/>
</dbReference>
<evidence type="ECO:0000256" key="1">
    <source>
        <dbReference type="SAM" id="Phobius"/>
    </source>
</evidence>
<feature type="domain" description="Inner membrane component" evidence="2">
    <location>
        <begin position="22"/>
        <end position="72"/>
    </location>
</feature>
<dbReference type="GO" id="GO:0005886">
    <property type="term" value="C:plasma membrane"/>
    <property type="evidence" value="ECO:0007669"/>
    <property type="project" value="TreeGrafter"/>
</dbReference>
<name>A0A1H9S648_9ACTN</name>
<dbReference type="PIRSF" id="PIRSF028777">
    <property type="entry name" value="UCP028777"/>
    <property type="match status" value="1"/>
</dbReference>
<gene>
    <name evidence="3" type="ORF">SAMN05443377_11170</name>
</gene>
<dbReference type="PANTHER" id="PTHR42903:SF1">
    <property type="entry name" value="INNER MEMBRANE PROTEIN YCCF"/>
    <property type="match status" value="1"/>
</dbReference>
<accession>A0A1H9S648</accession>
<evidence type="ECO:0000259" key="2">
    <source>
        <dbReference type="Pfam" id="PF03733"/>
    </source>
</evidence>
<dbReference type="InterPro" id="IPR005185">
    <property type="entry name" value="YccF"/>
</dbReference>
<evidence type="ECO:0000313" key="4">
    <source>
        <dbReference type="Proteomes" id="UP000198815"/>
    </source>
</evidence>
<keyword evidence="1" id="KW-0472">Membrane</keyword>
<feature type="transmembrane region" description="Helical" evidence="1">
    <location>
        <begin position="79"/>
        <end position="101"/>
    </location>
</feature>
<reference evidence="3 4" key="1">
    <citation type="submission" date="2016-10" db="EMBL/GenBank/DDBJ databases">
        <authorList>
            <person name="de Groot N.N."/>
        </authorList>
    </citation>
    <scope>NUCLEOTIDE SEQUENCE [LARGE SCALE GENOMIC DNA]</scope>
    <source>
        <strain evidence="3 4">DSM 16859</strain>
    </source>
</reference>
<sequence>MAPRLDSTVTKGSVVPKPLSTILNVLWLLLGGIWLGLAYLLAGIVGCVLIITFPAGIASFRMARYVLWPFGKTVVQSPGAGAGSAVMNVIWFVTVGWLLALVHILTAITQSITIVGIANAVVSIKMIPVSVMPFGKRIVDVGGAQSQREEFGPWSR</sequence>
<dbReference type="Pfam" id="PF03733">
    <property type="entry name" value="YccF"/>
    <property type="match status" value="2"/>
</dbReference>
<dbReference type="PANTHER" id="PTHR42903">
    <property type="entry name" value="INNER MEMBRANE PROTEIN YCCF"/>
    <property type="match status" value="1"/>
</dbReference>
<feature type="domain" description="Inner membrane component" evidence="2">
    <location>
        <begin position="86"/>
        <end position="136"/>
    </location>
</feature>
<dbReference type="InterPro" id="IPR052937">
    <property type="entry name" value="Inner_membrane_protein"/>
</dbReference>
<dbReference type="STRING" id="64702.SAMN05443377_11170"/>
<dbReference type="EMBL" id="FOGZ01000011">
    <property type="protein sequence ID" value="SER80512.1"/>
    <property type="molecule type" value="Genomic_DNA"/>
</dbReference>
<protein>
    <submittedName>
        <fullName evidence="3">Uncharacterized membrane protein YccF, DUF307 family</fullName>
    </submittedName>
</protein>
<evidence type="ECO:0000313" key="3">
    <source>
        <dbReference type="EMBL" id="SER80512.1"/>
    </source>
</evidence>
<feature type="transmembrane region" description="Helical" evidence="1">
    <location>
        <begin position="107"/>
        <end position="127"/>
    </location>
</feature>
<dbReference type="NCBIfam" id="NF008740">
    <property type="entry name" value="PRK11770.1-2"/>
    <property type="match status" value="1"/>
</dbReference>
<feature type="transmembrane region" description="Helical" evidence="1">
    <location>
        <begin position="25"/>
        <end position="58"/>
    </location>
</feature>
<organism evidence="3 4">
    <name type="scientific">Propionibacterium cyclohexanicum</name>
    <dbReference type="NCBI Taxonomy" id="64702"/>
    <lineage>
        <taxon>Bacteria</taxon>
        <taxon>Bacillati</taxon>
        <taxon>Actinomycetota</taxon>
        <taxon>Actinomycetes</taxon>
        <taxon>Propionibacteriales</taxon>
        <taxon>Propionibacteriaceae</taxon>
        <taxon>Propionibacterium</taxon>
    </lineage>
</organism>
<keyword evidence="1" id="KW-0812">Transmembrane</keyword>
<proteinExistence type="predicted"/>
<dbReference type="AlphaFoldDB" id="A0A1H9S648"/>